<organism evidence="2 3">
    <name type="scientific">Oryza meyeriana var. granulata</name>
    <dbReference type="NCBI Taxonomy" id="110450"/>
    <lineage>
        <taxon>Eukaryota</taxon>
        <taxon>Viridiplantae</taxon>
        <taxon>Streptophyta</taxon>
        <taxon>Embryophyta</taxon>
        <taxon>Tracheophyta</taxon>
        <taxon>Spermatophyta</taxon>
        <taxon>Magnoliopsida</taxon>
        <taxon>Liliopsida</taxon>
        <taxon>Poales</taxon>
        <taxon>Poaceae</taxon>
        <taxon>BOP clade</taxon>
        <taxon>Oryzoideae</taxon>
        <taxon>Oryzeae</taxon>
        <taxon>Oryzinae</taxon>
        <taxon>Oryza</taxon>
        <taxon>Oryza meyeriana</taxon>
    </lineage>
</organism>
<evidence type="ECO:0000256" key="1">
    <source>
        <dbReference type="SAM" id="MobiDB-lite"/>
    </source>
</evidence>
<gene>
    <name evidence="2" type="ORF">E2562_022766</name>
</gene>
<accession>A0A6G1FB38</accession>
<keyword evidence="3" id="KW-1185">Reference proteome</keyword>
<reference evidence="2 3" key="1">
    <citation type="submission" date="2019-11" db="EMBL/GenBank/DDBJ databases">
        <title>Whole genome sequence of Oryza granulata.</title>
        <authorList>
            <person name="Li W."/>
        </authorList>
    </citation>
    <scope>NUCLEOTIDE SEQUENCE [LARGE SCALE GENOMIC DNA]</scope>
    <source>
        <strain evidence="3">cv. Menghai</strain>
        <tissue evidence="2">Leaf</tissue>
    </source>
</reference>
<feature type="region of interest" description="Disordered" evidence="1">
    <location>
        <begin position="125"/>
        <end position="163"/>
    </location>
</feature>
<protein>
    <submittedName>
        <fullName evidence="2">Uncharacterized protein</fullName>
    </submittedName>
</protein>
<feature type="compositionally biased region" description="Basic and acidic residues" evidence="1">
    <location>
        <begin position="76"/>
        <end position="90"/>
    </location>
</feature>
<evidence type="ECO:0000313" key="2">
    <source>
        <dbReference type="EMBL" id="KAF0934094.1"/>
    </source>
</evidence>
<evidence type="ECO:0000313" key="3">
    <source>
        <dbReference type="Proteomes" id="UP000479710"/>
    </source>
</evidence>
<dbReference type="AlphaFoldDB" id="A0A6G1FB38"/>
<name>A0A6G1FB38_9ORYZ</name>
<dbReference type="Proteomes" id="UP000479710">
    <property type="component" value="Unassembled WGS sequence"/>
</dbReference>
<feature type="compositionally biased region" description="Basic residues" evidence="1">
    <location>
        <begin position="154"/>
        <end position="163"/>
    </location>
</feature>
<comment type="caution">
    <text evidence="2">The sequence shown here is derived from an EMBL/GenBank/DDBJ whole genome shotgun (WGS) entry which is preliminary data.</text>
</comment>
<proteinExistence type="predicted"/>
<feature type="region of interest" description="Disordered" evidence="1">
    <location>
        <begin position="72"/>
        <end position="107"/>
    </location>
</feature>
<dbReference type="EMBL" id="SPHZ02000001">
    <property type="protein sequence ID" value="KAF0934094.1"/>
    <property type="molecule type" value="Genomic_DNA"/>
</dbReference>
<sequence>MLSSAMDQRGVGGSLGRSLLPLRKLPLPPTRALALCTLPLPSPRLSLQPLRTAHCCPMPVPCPMPLTVPLSSPLPLDRRTERGLDTEARAYKGQRRAPSSTPRRPPHPVFLVYPQPHRARLPQLIPISPELPGPSKIPGKQEGEKAILATPAKNQRHRRPGFA</sequence>